<dbReference type="InterPro" id="IPR036291">
    <property type="entry name" value="NAD(P)-bd_dom_sf"/>
</dbReference>
<keyword evidence="3" id="KW-1185">Reference proteome</keyword>
<evidence type="ECO:0000313" key="3">
    <source>
        <dbReference type="Proteomes" id="UP000749040"/>
    </source>
</evidence>
<dbReference type="Proteomes" id="UP000749040">
    <property type="component" value="Unassembled WGS sequence"/>
</dbReference>
<proteinExistence type="predicted"/>
<evidence type="ECO:0000256" key="1">
    <source>
        <dbReference type="SAM" id="MobiDB-lite"/>
    </source>
</evidence>
<feature type="region of interest" description="Disordered" evidence="1">
    <location>
        <begin position="1"/>
        <end position="34"/>
    </location>
</feature>
<accession>A0ABS2TWN3</accession>
<dbReference type="InterPro" id="IPR002347">
    <property type="entry name" value="SDR_fam"/>
</dbReference>
<reference evidence="2 3" key="1">
    <citation type="submission" date="2021-01" db="EMBL/GenBank/DDBJ databases">
        <title>Streptomyces acididurans sp. nov., isolated from a peat swamp forest soil.</title>
        <authorList>
            <person name="Chantavorakit T."/>
            <person name="Duangmal K."/>
        </authorList>
    </citation>
    <scope>NUCLEOTIDE SEQUENCE [LARGE SCALE GENOMIC DNA]</scope>
    <source>
        <strain evidence="2 3">KK5PA1</strain>
    </source>
</reference>
<name>A0ABS2TWN3_9ACTN</name>
<evidence type="ECO:0000313" key="2">
    <source>
        <dbReference type="EMBL" id="MBM9506891.1"/>
    </source>
</evidence>
<dbReference type="EMBL" id="JADKYB010000010">
    <property type="protein sequence ID" value="MBM9506891.1"/>
    <property type="molecule type" value="Genomic_DNA"/>
</dbReference>
<feature type="region of interest" description="Disordered" evidence="1">
    <location>
        <begin position="144"/>
        <end position="165"/>
    </location>
</feature>
<comment type="caution">
    <text evidence="2">The sequence shown here is derived from an EMBL/GenBank/DDBJ whole genome shotgun (WGS) entry which is preliminary data.</text>
</comment>
<gene>
    <name evidence="2" type="ORF">ITX44_20540</name>
</gene>
<organism evidence="2 3">
    <name type="scientific">Actinacidiphila acididurans</name>
    <dbReference type="NCBI Taxonomy" id="2784346"/>
    <lineage>
        <taxon>Bacteria</taxon>
        <taxon>Bacillati</taxon>
        <taxon>Actinomycetota</taxon>
        <taxon>Actinomycetes</taxon>
        <taxon>Kitasatosporales</taxon>
        <taxon>Streptomycetaceae</taxon>
        <taxon>Actinacidiphila</taxon>
    </lineage>
</organism>
<sequence length="186" mass="19513">MTKPRGATASKGHRTARTAGTQPQPIQPATVPRRDVINVQPRSFAVAWLSVPGFASYSATKSAAWSLADGLRFELKGQGTHVVGLLMGPVDTDMGAQFPFPDKVGPAQVVTAALDGIESGADEVPDALAGQLPSVLAVDRSQPAAYAGPHPQPQVHPPEPDRYAPAILPASPTTRRAAHHLARNQL</sequence>
<dbReference type="Pfam" id="PF00106">
    <property type="entry name" value="adh_short"/>
    <property type="match status" value="1"/>
</dbReference>
<dbReference type="Gene3D" id="3.40.50.720">
    <property type="entry name" value="NAD(P)-binding Rossmann-like Domain"/>
    <property type="match status" value="1"/>
</dbReference>
<protein>
    <submittedName>
        <fullName evidence="2">SDR family NAD(P)-dependent oxidoreductase</fullName>
    </submittedName>
</protein>
<dbReference type="SUPFAM" id="SSF51735">
    <property type="entry name" value="NAD(P)-binding Rossmann-fold domains"/>
    <property type="match status" value="1"/>
</dbReference>